<proteinExistence type="predicted"/>
<evidence type="ECO:0000256" key="1">
    <source>
        <dbReference type="ARBA" id="ARBA00023121"/>
    </source>
</evidence>
<dbReference type="InterPro" id="IPR003797">
    <property type="entry name" value="DegV"/>
</dbReference>
<dbReference type="SUPFAM" id="SSF82549">
    <property type="entry name" value="DAK1/DegV-like"/>
    <property type="match status" value="1"/>
</dbReference>
<dbReference type="PANTHER" id="PTHR33434">
    <property type="entry name" value="DEGV DOMAIN-CONTAINING PROTEIN DR_1986-RELATED"/>
    <property type="match status" value="1"/>
</dbReference>
<dbReference type="PANTHER" id="PTHR33434:SF2">
    <property type="entry name" value="FATTY ACID-BINDING PROTEIN TM_1468"/>
    <property type="match status" value="1"/>
</dbReference>
<dbReference type="Gene3D" id="3.40.50.10440">
    <property type="entry name" value="Dihydroxyacetone kinase, domain 1"/>
    <property type="match status" value="1"/>
</dbReference>
<reference evidence="2" key="1">
    <citation type="journal article" date="2014" name="Front. Microbiol.">
        <title>High frequency of phylogenetically diverse reductive dehalogenase-homologous genes in deep subseafloor sedimentary metagenomes.</title>
        <authorList>
            <person name="Kawai M."/>
            <person name="Futagami T."/>
            <person name="Toyoda A."/>
            <person name="Takaki Y."/>
            <person name="Nishi S."/>
            <person name="Hori S."/>
            <person name="Arai W."/>
            <person name="Tsubouchi T."/>
            <person name="Morono Y."/>
            <person name="Uchiyama I."/>
            <person name="Ito T."/>
            <person name="Fujiyama A."/>
            <person name="Inagaki F."/>
            <person name="Takami H."/>
        </authorList>
    </citation>
    <scope>NUCLEOTIDE SEQUENCE</scope>
    <source>
        <strain evidence="2">Expedition CK06-06</strain>
    </source>
</reference>
<dbReference type="PROSITE" id="PS51482">
    <property type="entry name" value="DEGV"/>
    <property type="match status" value="1"/>
</dbReference>
<evidence type="ECO:0008006" key="3">
    <source>
        <dbReference type="Google" id="ProtNLM"/>
    </source>
</evidence>
<dbReference type="InterPro" id="IPR050270">
    <property type="entry name" value="DegV_domain_contain"/>
</dbReference>
<dbReference type="AlphaFoldDB" id="X1AWC8"/>
<gene>
    <name evidence="2" type="ORF">S01H4_02543</name>
</gene>
<name>X1AWC8_9ZZZZ</name>
<protein>
    <recommendedName>
        <fullName evidence="3">DegV family protein</fullName>
    </recommendedName>
</protein>
<organism evidence="2">
    <name type="scientific">marine sediment metagenome</name>
    <dbReference type="NCBI Taxonomy" id="412755"/>
    <lineage>
        <taxon>unclassified sequences</taxon>
        <taxon>metagenomes</taxon>
        <taxon>ecological metagenomes</taxon>
    </lineage>
</organism>
<dbReference type="GO" id="GO:0008289">
    <property type="term" value="F:lipid binding"/>
    <property type="evidence" value="ECO:0007669"/>
    <property type="project" value="UniProtKB-KW"/>
</dbReference>
<dbReference type="Gene3D" id="3.30.1180.10">
    <property type="match status" value="1"/>
</dbReference>
<dbReference type="Pfam" id="PF02645">
    <property type="entry name" value="DegV"/>
    <property type="match status" value="1"/>
</dbReference>
<evidence type="ECO:0000313" key="2">
    <source>
        <dbReference type="EMBL" id="GAG73517.1"/>
    </source>
</evidence>
<comment type="caution">
    <text evidence="2">The sequence shown here is derived from an EMBL/GenBank/DDBJ whole genome shotgun (WGS) entry which is preliminary data.</text>
</comment>
<dbReference type="NCBIfam" id="TIGR00762">
    <property type="entry name" value="DegV"/>
    <property type="match status" value="1"/>
</dbReference>
<accession>X1AWC8</accession>
<sequence length="248" mass="28151">MANILFFLIIKSIVLAILSSPSVGDFVEVYRDLIERQKKTLIYSIHVSSKLSATSNSADQAKRFFPQAKIKVIDSKTAAINLGFIVLETARAVKRGECEERIASIIDFMIRKNRMFATFENFEYIFRGGRAPFLGKFLSRSIRLKPIITIGSDGKVKLKKFVKNKRNSIIELYRQIRKDSFDPFSTVKKKIGIFYGTDINPALELKKMIEEDNRIKIDELILTEITTVMSAHTGPGIWGVSYCPVVSK</sequence>
<keyword evidence="1" id="KW-0446">Lipid-binding</keyword>
<dbReference type="InterPro" id="IPR043168">
    <property type="entry name" value="DegV_C"/>
</dbReference>
<dbReference type="EMBL" id="BART01000560">
    <property type="protein sequence ID" value="GAG73517.1"/>
    <property type="molecule type" value="Genomic_DNA"/>
</dbReference>